<dbReference type="AlphaFoldDB" id="A0A2W6MV92"/>
<dbReference type="RefSeq" id="WP_220083640.1">
    <property type="nucleotide sequence ID" value="NZ_NBIU01000010.1"/>
</dbReference>
<reference evidence="1 2" key="1">
    <citation type="submission" date="2017-03" db="EMBL/GenBank/DDBJ databases">
        <title>Genomic and clinical evidence uncovers the enterohepatic species Helicobacter valdiviensis as a potential human intestinal pathogen.</title>
        <authorList>
            <person name="Fresia P."/>
            <person name="Jara R."/>
            <person name="Sierra R."/>
            <person name="Ferres I."/>
            <person name="Greif G."/>
            <person name="Iraola G."/>
            <person name="Collado L."/>
        </authorList>
    </citation>
    <scope>NUCLEOTIDE SEQUENCE [LARGE SCALE GENOMIC DNA]</scope>
    <source>
        <strain evidence="1 2">WBE14</strain>
    </source>
</reference>
<comment type="caution">
    <text evidence="1">The sequence shown here is derived from an EMBL/GenBank/DDBJ whole genome shotgun (WGS) entry which is preliminary data.</text>
</comment>
<keyword evidence="2" id="KW-1185">Reference proteome</keyword>
<proteinExistence type="predicted"/>
<gene>
    <name evidence="1" type="ORF">B6S12_04970</name>
</gene>
<dbReference type="EMBL" id="NBIU01000010">
    <property type="protein sequence ID" value="PZT48282.1"/>
    <property type="molecule type" value="Genomic_DNA"/>
</dbReference>
<sequence>EEFISSAKLKSEAFPQVKRSGAEPLGDLKGHLCPSSQRGIHFLCEVKNKRKPSHKQMLFAPRCVCE</sequence>
<name>A0A2W6MV92_9HELI</name>
<protein>
    <submittedName>
        <fullName evidence="1">Uncharacterized protein</fullName>
    </submittedName>
</protein>
<organism evidence="1 2">
    <name type="scientific">Helicobacter valdiviensis</name>
    <dbReference type="NCBI Taxonomy" id="1458358"/>
    <lineage>
        <taxon>Bacteria</taxon>
        <taxon>Pseudomonadati</taxon>
        <taxon>Campylobacterota</taxon>
        <taxon>Epsilonproteobacteria</taxon>
        <taxon>Campylobacterales</taxon>
        <taxon>Helicobacteraceae</taxon>
        <taxon>Helicobacter</taxon>
    </lineage>
</organism>
<evidence type="ECO:0000313" key="2">
    <source>
        <dbReference type="Proteomes" id="UP000249746"/>
    </source>
</evidence>
<feature type="non-terminal residue" evidence="1">
    <location>
        <position position="1"/>
    </location>
</feature>
<dbReference type="Proteomes" id="UP000249746">
    <property type="component" value="Unassembled WGS sequence"/>
</dbReference>
<evidence type="ECO:0000313" key="1">
    <source>
        <dbReference type="EMBL" id="PZT48282.1"/>
    </source>
</evidence>
<accession>A0A2W6MV92</accession>